<dbReference type="HOGENOM" id="CLU_464349_0_0_10"/>
<dbReference type="Proteomes" id="UP000003805">
    <property type="component" value="Unassembled WGS sequence"/>
</dbReference>
<dbReference type="eggNOG" id="COG1122">
    <property type="taxonomic scope" value="Bacteria"/>
</dbReference>
<name>D7NBK8_9BACT</name>
<protein>
    <submittedName>
        <fullName evidence="1">Uncharacterized protein</fullName>
    </submittedName>
</protein>
<evidence type="ECO:0000313" key="1">
    <source>
        <dbReference type="EMBL" id="EFI49168.1"/>
    </source>
</evidence>
<dbReference type="Gene3D" id="3.40.50.300">
    <property type="entry name" value="P-loop containing nucleotide triphosphate hydrolases"/>
    <property type="match status" value="1"/>
</dbReference>
<organism evidence="1 2">
    <name type="scientific">Segatella oris C735</name>
    <dbReference type="NCBI Taxonomy" id="563008"/>
    <lineage>
        <taxon>Bacteria</taxon>
        <taxon>Pseudomonadati</taxon>
        <taxon>Bacteroidota</taxon>
        <taxon>Bacteroidia</taxon>
        <taxon>Bacteroidales</taxon>
        <taxon>Prevotellaceae</taxon>
        <taxon>Segatella</taxon>
    </lineage>
</organism>
<sequence>MKIDSIQIKNVRGLSDKILDLEMIPNKPSVLVAPNGTGKSSFALAFERLKVNGIKLEKGDYFQDVETNRPEINIVADGTSFNATDAQNNISSTFAIQVINSRNKPQTIKRKIEGNNVYSTKMTVPPIVLAKVPSNDSFTYNFKVDNQLEGFQQGVITKIDFLLDDETFMISLDANDINRKHQTQTIQKFINNIRTYIGQGTKEQIFDKIQNNDLSALKRISAVTRLVEKLRAMPTYADKHEAKVYLDAIQLIFVYNTDKEIFKNRIKRFRYLKLKERYMSLFKSLKGTWKNIYPKEVEGKLIVEIENSEQLSNGERDIIVFLTMLERVKMNLNKTNNILIIDEIFDYLDDANFISAQYYITKYIEEYKEENKRIRAANAAQPAGSPLMPEKNFFPIILTHLDPVTFKQFGYKDLKVYYFDDYTNAYTSDNMKHLIHLRDRLEKEDKRNGTHTDLISEYLLHYHNQPKNLDETLADQRFSYWKNPVNFKNYCKSEAEKYINNAVPFDPVAVCIWLRECVEKKVFDGLQPALQQVFLQIHGTKNKLQYAVENNIEYPEIFALLGLIYNNSLHLGANGETRSDISLASKLQNNTIKAMIKSVMDTYAP</sequence>
<accession>D7NBK8</accession>
<reference evidence="1 2" key="1">
    <citation type="submission" date="2010-02" db="EMBL/GenBank/DDBJ databases">
        <title>The Genome Sequence of Prevotella oris strain C735.</title>
        <authorList>
            <consortium name="The Broad Institute Genome Sequencing Platform"/>
            <person name="Ward D."/>
            <person name="Feldgarden M."/>
            <person name="Earl A."/>
            <person name="Young S.K."/>
            <person name="Zeng Q."/>
            <person name="Koehrsen M."/>
            <person name="Alvarado L."/>
            <person name="Berlin A."/>
            <person name="Bochicchio J."/>
            <person name="Borenstein D."/>
            <person name="Chapman S.B."/>
            <person name="Chen Z."/>
            <person name="Engels R."/>
            <person name="Freedman E."/>
            <person name="Gellesch M."/>
            <person name="Goldberg J."/>
            <person name="Griggs A."/>
            <person name="Gujja S."/>
            <person name="Heilman E."/>
            <person name="Heiman D."/>
            <person name="Hepburn T."/>
            <person name="Howarth C."/>
            <person name="Jen D."/>
            <person name="Larson L."/>
            <person name="Mehta T."/>
            <person name="Park D."/>
            <person name="Pearson M."/>
            <person name="Roberts A."/>
            <person name="Saif S."/>
            <person name="Shea T."/>
            <person name="Shenoy N."/>
            <person name="Sisk P."/>
            <person name="Stolte C."/>
            <person name="Sykes S."/>
            <person name="Thomson T."/>
            <person name="Walk T."/>
            <person name="White J."/>
            <person name="Yandava C."/>
            <person name="Sibley C.D."/>
            <person name="Field T.R."/>
            <person name="Grinwis M."/>
            <person name="Eshaghurshan C.S."/>
            <person name="Surette M.G."/>
            <person name="Haas B."/>
            <person name="Nusbaum C."/>
            <person name="Birren B."/>
        </authorList>
    </citation>
    <scope>NUCLEOTIDE SEQUENCE [LARGE SCALE GENOMIC DNA]</scope>
    <source>
        <strain evidence="1 2">C735</strain>
    </source>
</reference>
<dbReference type="EMBL" id="GL349565">
    <property type="protein sequence ID" value="EFI49168.1"/>
    <property type="molecule type" value="Genomic_DNA"/>
</dbReference>
<gene>
    <name evidence="1" type="ORF">HMPREF0665_00912</name>
</gene>
<dbReference type="AlphaFoldDB" id="D7NBK8"/>
<dbReference type="RefSeq" id="WP_004377159.1">
    <property type="nucleotide sequence ID" value="NZ_GL349565.1"/>
</dbReference>
<dbReference type="InterPro" id="IPR027417">
    <property type="entry name" value="P-loop_NTPase"/>
</dbReference>
<proteinExistence type="predicted"/>
<dbReference type="SUPFAM" id="SSF52540">
    <property type="entry name" value="P-loop containing nucleoside triphosphate hydrolases"/>
    <property type="match status" value="1"/>
</dbReference>
<evidence type="ECO:0000313" key="2">
    <source>
        <dbReference type="Proteomes" id="UP000003805"/>
    </source>
</evidence>
<keyword evidence="2" id="KW-1185">Reference proteome</keyword>